<evidence type="ECO:0000313" key="2">
    <source>
        <dbReference type="Proteomes" id="UP000037035"/>
    </source>
</evidence>
<dbReference type="OrthoDB" id="2280777at2759"/>
<dbReference type="EMBL" id="LAVV01006725">
    <property type="protein sequence ID" value="KNZ58602.1"/>
    <property type="molecule type" value="Genomic_DNA"/>
</dbReference>
<evidence type="ECO:0000313" key="1">
    <source>
        <dbReference type="EMBL" id="KNZ58602.1"/>
    </source>
</evidence>
<accession>A0A0L6VDG0</accession>
<dbReference type="Proteomes" id="UP000037035">
    <property type="component" value="Unassembled WGS sequence"/>
</dbReference>
<keyword evidence="2" id="KW-1185">Reference proteome</keyword>
<organism evidence="1 2">
    <name type="scientific">Puccinia sorghi</name>
    <dbReference type="NCBI Taxonomy" id="27349"/>
    <lineage>
        <taxon>Eukaryota</taxon>
        <taxon>Fungi</taxon>
        <taxon>Dikarya</taxon>
        <taxon>Basidiomycota</taxon>
        <taxon>Pucciniomycotina</taxon>
        <taxon>Pucciniomycetes</taxon>
        <taxon>Pucciniales</taxon>
        <taxon>Pucciniaceae</taxon>
        <taxon>Puccinia</taxon>
    </lineage>
</organism>
<name>A0A0L6VDG0_9BASI</name>
<dbReference type="VEuPathDB" id="FungiDB:VP01_189g6"/>
<reference evidence="1 2" key="1">
    <citation type="submission" date="2015-08" db="EMBL/GenBank/DDBJ databases">
        <title>Next Generation Sequencing and Analysis of the Genome of Puccinia sorghi L Schw, the Causal Agent of Maize Common Rust.</title>
        <authorList>
            <person name="Rochi L."/>
            <person name="Burguener G."/>
            <person name="Darino M."/>
            <person name="Turjanski A."/>
            <person name="Kreff E."/>
            <person name="Dieguez M.J."/>
            <person name="Sacco F."/>
        </authorList>
    </citation>
    <scope>NUCLEOTIDE SEQUENCE [LARGE SCALE GENOMIC DNA]</scope>
    <source>
        <strain evidence="1 2">RO10H11247</strain>
    </source>
</reference>
<protein>
    <submittedName>
        <fullName evidence="1">Uncharacterized protein</fullName>
    </submittedName>
</protein>
<sequence>MSKHIREEFDILVNPAEIQETLKTVEITWKTVTQIPHKWNKAAFLQQRHNDVLNRVTNAMQPL</sequence>
<comment type="caution">
    <text evidence="1">The sequence shown here is derived from an EMBL/GenBank/DDBJ whole genome shotgun (WGS) entry which is preliminary data.</text>
</comment>
<dbReference type="AlphaFoldDB" id="A0A0L6VDG0"/>
<gene>
    <name evidence="1" type="ORF">VP01_189g6</name>
</gene>
<proteinExistence type="predicted"/>
<dbReference type="STRING" id="27349.A0A0L6VDG0"/>